<dbReference type="GO" id="GO:0007169">
    <property type="term" value="P:cell surface receptor protein tyrosine kinase signaling pathway"/>
    <property type="evidence" value="ECO:0007669"/>
    <property type="project" value="TreeGrafter"/>
</dbReference>
<dbReference type="GO" id="GO:0050793">
    <property type="term" value="P:regulation of developmental process"/>
    <property type="evidence" value="ECO:0007669"/>
    <property type="project" value="UniProtKB-ARBA"/>
</dbReference>
<dbReference type="InterPro" id="IPR000719">
    <property type="entry name" value="Prot_kinase_dom"/>
</dbReference>
<feature type="domain" description="Protein kinase" evidence="8">
    <location>
        <begin position="1"/>
        <end position="132"/>
    </location>
</feature>
<dbReference type="InterPro" id="IPR008266">
    <property type="entry name" value="Tyr_kinase_AS"/>
</dbReference>
<dbReference type="Pfam" id="PF07714">
    <property type="entry name" value="PK_Tyr_Ser-Thr"/>
    <property type="match status" value="1"/>
</dbReference>
<evidence type="ECO:0000256" key="7">
    <source>
        <dbReference type="ARBA" id="ARBA00023137"/>
    </source>
</evidence>
<dbReference type="Proteomes" id="UP000887567">
    <property type="component" value="Unplaced"/>
</dbReference>
<dbReference type="SUPFAM" id="SSF56112">
    <property type="entry name" value="Protein kinase-like (PK-like)"/>
    <property type="match status" value="1"/>
</dbReference>
<evidence type="ECO:0000256" key="3">
    <source>
        <dbReference type="ARBA" id="ARBA00022741"/>
    </source>
</evidence>
<keyword evidence="7" id="KW-0829">Tyrosine-protein kinase</keyword>
<keyword evidence="10" id="KW-1185">Reference proteome</keyword>
<evidence type="ECO:0000313" key="9">
    <source>
        <dbReference type="EnsemblMetazoa" id="XP_028516275.1"/>
    </source>
</evidence>
<sequence>MRHLSSKKCVHRDLAARNVLLDENYVAKVTDFGLSRDVYEAGVYQVNAQSKMPLKWMAVESLESMEFTTQSDVWSFAVLIWEIETAGTTPYPGLMGRELFQDLVAGHRLEQPPSCPDELYELMSKCWSRDPA</sequence>
<dbReference type="GO" id="GO:0030182">
    <property type="term" value="P:neuron differentiation"/>
    <property type="evidence" value="ECO:0007669"/>
    <property type="project" value="UniProtKB-ARBA"/>
</dbReference>
<comment type="subcellular location">
    <subcellularLocation>
        <location evidence="1">Endomembrane system</location>
    </subcellularLocation>
</comment>
<dbReference type="GO" id="GO:0004714">
    <property type="term" value="F:transmembrane receptor protein tyrosine kinase activity"/>
    <property type="evidence" value="ECO:0007669"/>
    <property type="project" value="TreeGrafter"/>
</dbReference>
<dbReference type="PANTHER" id="PTHR24416">
    <property type="entry name" value="TYROSINE-PROTEIN KINASE RECEPTOR"/>
    <property type="match status" value="1"/>
</dbReference>
<dbReference type="EnsemblMetazoa" id="XM_028660474.1">
    <property type="protein sequence ID" value="XP_028516275.1"/>
    <property type="gene ID" value="LOC114575497"/>
</dbReference>
<protein>
    <recommendedName>
        <fullName evidence="8">Protein kinase domain-containing protein</fullName>
    </recommendedName>
</protein>
<organism evidence="9 10">
    <name type="scientific">Exaiptasia diaphana</name>
    <name type="common">Tropical sea anemone</name>
    <name type="synonym">Aiptasia pulchella</name>
    <dbReference type="NCBI Taxonomy" id="2652724"/>
    <lineage>
        <taxon>Eukaryota</taxon>
        <taxon>Metazoa</taxon>
        <taxon>Cnidaria</taxon>
        <taxon>Anthozoa</taxon>
        <taxon>Hexacorallia</taxon>
        <taxon>Actiniaria</taxon>
        <taxon>Aiptasiidae</taxon>
        <taxon>Exaiptasia</taxon>
    </lineage>
</organism>
<accession>A0A913YLE2</accession>
<keyword evidence="3" id="KW-0547">Nucleotide-binding</keyword>
<dbReference type="FunFam" id="1.10.510.10:FF:001512">
    <property type="entry name" value="Receptor tyrosine-protein kinase erbB-2"/>
    <property type="match status" value="1"/>
</dbReference>
<evidence type="ECO:0000256" key="6">
    <source>
        <dbReference type="ARBA" id="ARBA00023136"/>
    </source>
</evidence>
<dbReference type="GO" id="GO:0005886">
    <property type="term" value="C:plasma membrane"/>
    <property type="evidence" value="ECO:0007669"/>
    <property type="project" value="TreeGrafter"/>
</dbReference>
<name>A0A913YLE2_EXADI</name>
<evidence type="ECO:0000256" key="2">
    <source>
        <dbReference type="ARBA" id="ARBA00022679"/>
    </source>
</evidence>
<dbReference type="InterPro" id="IPR011009">
    <property type="entry name" value="Kinase-like_dom_sf"/>
</dbReference>
<evidence type="ECO:0000256" key="4">
    <source>
        <dbReference type="ARBA" id="ARBA00022777"/>
    </source>
</evidence>
<keyword evidence="6" id="KW-0472">Membrane</keyword>
<dbReference type="InterPro" id="IPR001245">
    <property type="entry name" value="Ser-Thr/Tyr_kinase_cat_dom"/>
</dbReference>
<dbReference type="InterPro" id="IPR020635">
    <property type="entry name" value="Tyr_kinase_cat_dom"/>
</dbReference>
<dbReference type="PRINTS" id="PR00109">
    <property type="entry name" value="TYRKINASE"/>
</dbReference>
<keyword evidence="2" id="KW-0808">Transferase</keyword>
<dbReference type="GO" id="GO:0012505">
    <property type="term" value="C:endomembrane system"/>
    <property type="evidence" value="ECO:0007669"/>
    <property type="project" value="UniProtKB-SubCell"/>
</dbReference>
<proteinExistence type="predicted"/>
<evidence type="ECO:0000256" key="5">
    <source>
        <dbReference type="ARBA" id="ARBA00022840"/>
    </source>
</evidence>
<reference evidence="9" key="1">
    <citation type="submission" date="2022-11" db="UniProtKB">
        <authorList>
            <consortium name="EnsemblMetazoa"/>
        </authorList>
    </citation>
    <scope>IDENTIFICATION</scope>
</reference>
<dbReference type="GO" id="GO:0048468">
    <property type="term" value="P:cell development"/>
    <property type="evidence" value="ECO:0007669"/>
    <property type="project" value="UniProtKB-ARBA"/>
</dbReference>
<evidence type="ECO:0000259" key="8">
    <source>
        <dbReference type="PROSITE" id="PS50011"/>
    </source>
</evidence>
<dbReference type="PANTHER" id="PTHR24416:SF617">
    <property type="entry name" value="RET ONCOGENE, ISOFORM A"/>
    <property type="match status" value="1"/>
</dbReference>
<dbReference type="OrthoDB" id="5973798at2759"/>
<dbReference type="AlphaFoldDB" id="A0A913YLE2"/>
<dbReference type="PROSITE" id="PS00109">
    <property type="entry name" value="PROTEIN_KINASE_TYR"/>
    <property type="match status" value="1"/>
</dbReference>
<dbReference type="OMA" id="MAPESWM"/>
<keyword evidence="5" id="KW-0067">ATP-binding</keyword>
<dbReference type="GeneID" id="114575497"/>
<keyword evidence="4" id="KW-0418">Kinase</keyword>
<dbReference type="KEGG" id="epa:114575497"/>
<dbReference type="RefSeq" id="XP_028516275.1">
    <property type="nucleotide sequence ID" value="XM_028660474.1"/>
</dbReference>
<dbReference type="InterPro" id="IPR050122">
    <property type="entry name" value="RTK"/>
</dbReference>
<evidence type="ECO:0000313" key="10">
    <source>
        <dbReference type="Proteomes" id="UP000887567"/>
    </source>
</evidence>
<dbReference type="GO" id="GO:0005524">
    <property type="term" value="F:ATP binding"/>
    <property type="evidence" value="ECO:0007669"/>
    <property type="project" value="UniProtKB-KW"/>
</dbReference>
<dbReference type="PROSITE" id="PS50011">
    <property type="entry name" value="PROTEIN_KINASE_DOM"/>
    <property type="match status" value="1"/>
</dbReference>
<dbReference type="GO" id="GO:0043235">
    <property type="term" value="C:receptor complex"/>
    <property type="evidence" value="ECO:0007669"/>
    <property type="project" value="TreeGrafter"/>
</dbReference>
<evidence type="ECO:0000256" key="1">
    <source>
        <dbReference type="ARBA" id="ARBA00004308"/>
    </source>
</evidence>
<dbReference type="Gene3D" id="1.10.510.10">
    <property type="entry name" value="Transferase(Phosphotransferase) domain 1"/>
    <property type="match status" value="1"/>
</dbReference>
<dbReference type="SMART" id="SM00219">
    <property type="entry name" value="TyrKc"/>
    <property type="match status" value="1"/>
</dbReference>